<dbReference type="AlphaFoldDB" id="U9SWY7"/>
<reference evidence="1" key="1">
    <citation type="submission" date="2013-07" db="EMBL/GenBank/DDBJ databases">
        <title>The genome of an arbuscular mycorrhizal fungus provides insights into the evolution of the oldest plant symbiosis.</title>
        <authorList>
            <consortium name="DOE Joint Genome Institute"/>
            <person name="Tisserant E."/>
            <person name="Malbreil M."/>
            <person name="Kuo A."/>
            <person name="Kohler A."/>
            <person name="Symeonidi A."/>
            <person name="Balestrini R."/>
            <person name="Charron P."/>
            <person name="Duensing N."/>
            <person name="Frei-dit-Frey N."/>
            <person name="Gianinazzi-Pearson V."/>
            <person name="Gilbert B."/>
            <person name="Handa Y."/>
            <person name="Hijri M."/>
            <person name="Kaul R."/>
            <person name="Kawaguchi M."/>
            <person name="Krajinski F."/>
            <person name="Lammers P."/>
            <person name="Lapierre D."/>
            <person name="Masclaux F.G."/>
            <person name="Murat C."/>
            <person name="Morin E."/>
            <person name="Ndikumana S."/>
            <person name="Pagni M."/>
            <person name="Petitpierre D."/>
            <person name="Requena N."/>
            <person name="Rosikiewicz P."/>
            <person name="Riley R."/>
            <person name="Saito K."/>
            <person name="San Clemente H."/>
            <person name="Shapiro H."/>
            <person name="van Tuinen D."/>
            <person name="Becard G."/>
            <person name="Bonfante P."/>
            <person name="Paszkowski U."/>
            <person name="Shachar-Hill Y."/>
            <person name="Young J.P."/>
            <person name="Sanders I.R."/>
            <person name="Henrissat B."/>
            <person name="Rensing S.A."/>
            <person name="Grigoriev I.V."/>
            <person name="Corradi N."/>
            <person name="Roux C."/>
            <person name="Martin F."/>
        </authorList>
    </citation>
    <scope>NUCLEOTIDE SEQUENCE</scope>
    <source>
        <strain evidence="1">DAOM 197198</strain>
    </source>
</reference>
<proteinExistence type="predicted"/>
<dbReference type="VEuPathDB" id="FungiDB:RhiirFUN_022301"/>
<evidence type="ECO:0000313" key="1">
    <source>
        <dbReference type="EMBL" id="ESA00469.1"/>
    </source>
</evidence>
<name>U9SWY7_RHIID</name>
<sequence length="209" mass="24653">MADRLTGLNGAYEGEIDYFNRTFFMLFNTNELLLEYFLILCSTRYIRDIYERVQNNENNAKILDEMIQQDQLIVLDSTVKVWDIEKGFCTHNFREHGGIIRFIEKKANFAQEERKIGHKKELFYTDGNDNGITIVLKLNVRNLRARETSHMAKKIFVHKAHKNLVYTSTHFVHRILFDKLGPVILHNYQPRCLKEQLINGKIVLINSFN</sequence>
<dbReference type="HOGENOM" id="CLU_1316015_0_0_1"/>
<organism evidence="1">
    <name type="scientific">Rhizophagus irregularis (strain DAOM 181602 / DAOM 197198 / MUCL 43194)</name>
    <name type="common">Arbuscular mycorrhizal fungus</name>
    <name type="synonym">Glomus intraradices</name>
    <dbReference type="NCBI Taxonomy" id="747089"/>
    <lineage>
        <taxon>Eukaryota</taxon>
        <taxon>Fungi</taxon>
        <taxon>Fungi incertae sedis</taxon>
        <taxon>Mucoromycota</taxon>
        <taxon>Glomeromycotina</taxon>
        <taxon>Glomeromycetes</taxon>
        <taxon>Glomerales</taxon>
        <taxon>Glomeraceae</taxon>
        <taxon>Rhizophagus</taxon>
    </lineage>
</organism>
<gene>
    <name evidence="1" type="ORF">GLOINDRAFT_8469</name>
</gene>
<protein>
    <submittedName>
        <fullName evidence="1">Uncharacterized protein</fullName>
    </submittedName>
</protein>
<dbReference type="EMBL" id="KI297175">
    <property type="protein sequence ID" value="ESA00469.1"/>
    <property type="molecule type" value="Genomic_DNA"/>
</dbReference>
<accession>U9SWY7</accession>